<feature type="signal peptide" evidence="6">
    <location>
        <begin position="1"/>
        <end position="17"/>
    </location>
</feature>
<evidence type="ECO:0000256" key="5">
    <source>
        <dbReference type="ARBA" id="ARBA00023319"/>
    </source>
</evidence>
<dbReference type="InterPro" id="IPR003599">
    <property type="entry name" value="Ig_sub"/>
</dbReference>
<evidence type="ECO:0000313" key="9">
    <source>
        <dbReference type="Proteomes" id="UP001152320"/>
    </source>
</evidence>
<protein>
    <recommendedName>
        <fullName evidence="7">Ig-like domain-containing protein</fullName>
    </recommendedName>
</protein>
<keyword evidence="2" id="KW-0472">Membrane</keyword>
<name>A0A9Q1CTF7_HOLLE</name>
<comment type="caution">
    <text evidence="8">The sequence shown here is derived from an EMBL/GenBank/DDBJ whole genome shotgun (WGS) entry which is preliminary data.</text>
</comment>
<keyword evidence="9" id="KW-1185">Reference proteome</keyword>
<keyword evidence="4" id="KW-0325">Glycoprotein</keyword>
<accession>A0A9Q1CTF7</accession>
<evidence type="ECO:0000256" key="3">
    <source>
        <dbReference type="ARBA" id="ARBA00023157"/>
    </source>
</evidence>
<evidence type="ECO:0000256" key="4">
    <source>
        <dbReference type="ARBA" id="ARBA00023180"/>
    </source>
</evidence>
<dbReference type="OrthoDB" id="10012075at2759"/>
<evidence type="ECO:0000313" key="8">
    <source>
        <dbReference type="EMBL" id="KAJ8050633.1"/>
    </source>
</evidence>
<dbReference type="InterPro" id="IPR036179">
    <property type="entry name" value="Ig-like_dom_sf"/>
</dbReference>
<evidence type="ECO:0000256" key="2">
    <source>
        <dbReference type="ARBA" id="ARBA00023136"/>
    </source>
</evidence>
<gene>
    <name evidence="8" type="ORF">HOLleu_03915</name>
</gene>
<keyword evidence="3" id="KW-1015">Disulfide bond</keyword>
<keyword evidence="6" id="KW-0732">Signal</keyword>
<dbReference type="GO" id="GO:0016020">
    <property type="term" value="C:membrane"/>
    <property type="evidence" value="ECO:0007669"/>
    <property type="project" value="UniProtKB-SubCell"/>
</dbReference>
<dbReference type="PROSITE" id="PS50835">
    <property type="entry name" value="IG_LIKE"/>
    <property type="match status" value="1"/>
</dbReference>
<evidence type="ECO:0000259" key="7">
    <source>
        <dbReference type="PROSITE" id="PS50835"/>
    </source>
</evidence>
<feature type="chain" id="PRO_5040486437" description="Ig-like domain-containing protein" evidence="6">
    <location>
        <begin position="18"/>
        <end position="495"/>
    </location>
</feature>
<dbReference type="InterPro" id="IPR051275">
    <property type="entry name" value="Cell_adhesion_signaling"/>
</dbReference>
<dbReference type="AlphaFoldDB" id="A0A9Q1CTF7"/>
<dbReference type="EMBL" id="JAIZAY010000001">
    <property type="protein sequence ID" value="KAJ8050633.1"/>
    <property type="molecule type" value="Genomic_DNA"/>
</dbReference>
<dbReference type="InterPro" id="IPR007110">
    <property type="entry name" value="Ig-like_dom"/>
</dbReference>
<evidence type="ECO:0000256" key="6">
    <source>
        <dbReference type="SAM" id="SignalP"/>
    </source>
</evidence>
<dbReference type="Proteomes" id="UP001152320">
    <property type="component" value="Chromosome 1"/>
</dbReference>
<reference evidence="8" key="1">
    <citation type="submission" date="2021-10" db="EMBL/GenBank/DDBJ databases">
        <title>Tropical sea cucumber genome reveals ecological adaptation and Cuvierian tubules defense mechanism.</title>
        <authorList>
            <person name="Chen T."/>
        </authorList>
    </citation>
    <scope>NUCLEOTIDE SEQUENCE</scope>
    <source>
        <strain evidence="8">Nanhai2018</strain>
        <tissue evidence="8">Muscle</tissue>
    </source>
</reference>
<proteinExistence type="predicted"/>
<feature type="domain" description="Ig-like" evidence="7">
    <location>
        <begin position="136"/>
        <end position="237"/>
    </location>
</feature>
<dbReference type="SMART" id="SM00409">
    <property type="entry name" value="IG"/>
    <property type="match status" value="2"/>
</dbReference>
<sequence length="495" mass="56109">MLEVIVLLLCAFMATMRENIADYNKVDACERNYNLEYGKKGTLACDIPRGFIGVFWYKENVTRPLISFTTDNDIQRSSYDVGDYDITPEGSLQINNVSLWHEANFRVRVVYPLQELGDFKNDMTVTVYVKPAQSHPLIDVCQDNNYCFVQVNRNFAFTCSVHGARPSVNLAWLWGNKYRVKHQSMRTNQDNYANGFSSVLSSIATVDGFLKTTSPLGVLACRYYSQYNMMEERESIVLFKNKASIHHMYIMEGDANIFTVNHQVELHCIDKAVTVTPSVEAVLWEKRKLSGESEILGHFALGRSATSNSNMEVTTNGSLILRHLQIDFDGEYLCMSKYSSKFAYRKYSVETYVPPSPNFPMIVSCPKYRNCVIDVKEPKGYLKCKLQGIRPEVQLEWIYAGVGLSPIEFTTLDPLVKKYEGGYDISLTAYYKILDGQGSQDITVACKARGSVSERFTNTSYVTLKYMTGEGNGIQKSSHVAVWLICLLTVMTFVI</sequence>
<organism evidence="8 9">
    <name type="scientific">Holothuria leucospilota</name>
    <name type="common">Black long sea cucumber</name>
    <name type="synonym">Mertensiothuria leucospilota</name>
    <dbReference type="NCBI Taxonomy" id="206669"/>
    <lineage>
        <taxon>Eukaryota</taxon>
        <taxon>Metazoa</taxon>
        <taxon>Echinodermata</taxon>
        <taxon>Eleutherozoa</taxon>
        <taxon>Echinozoa</taxon>
        <taxon>Holothuroidea</taxon>
        <taxon>Aspidochirotacea</taxon>
        <taxon>Aspidochirotida</taxon>
        <taxon>Holothuriidae</taxon>
        <taxon>Holothuria</taxon>
    </lineage>
</organism>
<evidence type="ECO:0000256" key="1">
    <source>
        <dbReference type="ARBA" id="ARBA00004479"/>
    </source>
</evidence>
<dbReference type="SUPFAM" id="SSF48726">
    <property type="entry name" value="Immunoglobulin"/>
    <property type="match status" value="2"/>
</dbReference>
<keyword evidence="5" id="KW-0393">Immunoglobulin domain</keyword>
<dbReference type="PANTHER" id="PTHR11640">
    <property type="entry name" value="NEPHRIN"/>
    <property type="match status" value="1"/>
</dbReference>
<comment type="subcellular location">
    <subcellularLocation>
        <location evidence="1">Membrane</location>
        <topology evidence="1">Single-pass type I membrane protein</topology>
    </subcellularLocation>
</comment>